<keyword evidence="3" id="KW-1185">Reference proteome</keyword>
<dbReference type="EMBL" id="CP060717">
    <property type="protein sequence ID" value="QNN65299.1"/>
    <property type="molecule type" value="Genomic_DNA"/>
</dbReference>
<dbReference type="CDD" id="cd03801">
    <property type="entry name" value="GT4_PimA-like"/>
    <property type="match status" value="1"/>
</dbReference>
<dbReference type="RefSeq" id="WP_187542291.1">
    <property type="nucleotide sequence ID" value="NZ_CP060717.1"/>
</dbReference>
<dbReference type="AlphaFoldDB" id="A0A7G9SBS4"/>
<dbReference type="PANTHER" id="PTHR45947">
    <property type="entry name" value="SULFOQUINOVOSYL TRANSFERASE SQD2"/>
    <property type="match status" value="1"/>
</dbReference>
<dbReference type="KEGG" id="srhi:H9L12_01275"/>
<keyword evidence="2" id="KW-0808">Transferase</keyword>
<dbReference type="PANTHER" id="PTHR45947:SF3">
    <property type="entry name" value="SULFOQUINOVOSYL TRANSFERASE SQD2"/>
    <property type="match status" value="1"/>
</dbReference>
<name>A0A7G9SBS4_9SPHN</name>
<dbReference type="GO" id="GO:0016757">
    <property type="term" value="F:glycosyltransferase activity"/>
    <property type="evidence" value="ECO:0007669"/>
    <property type="project" value="TreeGrafter"/>
</dbReference>
<evidence type="ECO:0000259" key="1">
    <source>
        <dbReference type="Pfam" id="PF13439"/>
    </source>
</evidence>
<dbReference type="Proteomes" id="UP000515955">
    <property type="component" value="Chromosome"/>
</dbReference>
<dbReference type="SUPFAM" id="SSF53756">
    <property type="entry name" value="UDP-Glycosyltransferase/glycogen phosphorylase"/>
    <property type="match status" value="1"/>
</dbReference>
<evidence type="ECO:0000313" key="2">
    <source>
        <dbReference type="EMBL" id="QNN65299.1"/>
    </source>
</evidence>
<dbReference type="Pfam" id="PF13439">
    <property type="entry name" value="Glyco_transf_4"/>
    <property type="match status" value="1"/>
</dbReference>
<sequence>MTPLRITVFTRSYPSADDLYQYPFVHRRVLAYAAAGHEVQVVRPSTEPGLTEHRFDGVRCLTGDGPALAGAIAKFAPDVIAAHGISEVQWPILTASAGTVPVCNWLHGSEIPAIARGKAALDLSGDALLAAQRVIEARCSFWHDLLAAERVRLCTVSMAAREMTRPDWGHRADRLAVVPNPIDTDLFAFEEKGPDDRFNILMIRPFDSRGYGNDMAVDAIRLLAGQPGFSRLTFTIVGDGPLFEETLSPIRDLPNVRAHRGFLTQSEIAALHRRHGIFLVPTRLDTQGVSRDEAMSSGLVPVTNAIPAVLEFADDACAALAEPESPASIAAQLWSLIDDPVLFCGKSRAAGARVQAQSSADLVIPRELSLLEDACRG</sequence>
<protein>
    <submittedName>
        <fullName evidence="2">Glycosyltransferase family 4 protein</fullName>
    </submittedName>
</protein>
<dbReference type="InterPro" id="IPR028098">
    <property type="entry name" value="Glyco_trans_4-like_N"/>
</dbReference>
<organism evidence="2 3">
    <name type="scientific">Sphingomonas rhizophila</name>
    <dbReference type="NCBI Taxonomy" id="2071607"/>
    <lineage>
        <taxon>Bacteria</taxon>
        <taxon>Pseudomonadati</taxon>
        <taxon>Pseudomonadota</taxon>
        <taxon>Alphaproteobacteria</taxon>
        <taxon>Sphingomonadales</taxon>
        <taxon>Sphingomonadaceae</taxon>
        <taxon>Sphingomonas</taxon>
    </lineage>
</organism>
<gene>
    <name evidence="2" type="ORF">H9L12_01275</name>
</gene>
<evidence type="ECO:0000313" key="3">
    <source>
        <dbReference type="Proteomes" id="UP000515955"/>
    </source>
</evidence>
<dbReference type="Gene3D" id="3.40.50.2000">
    <property type="entry name" value="Glycogen Phosphorylase B"/>
    <property type="match status" value="2"/>
</dbReference>
<dbReference type="Pfam" id="PF13692">
    <property type="entry name" value="Glyco_trans_1_4"/>
    <property type="match status" value="1"/>
</dbReference>
<reference evidence="2 3" key="1">
    <citation type="submission" date="2020-08" db="EMBL/GenBank/DDBJ databases">
        <title>Genome sequence of Sphingomonas rhizophila KACC 19189T.</title>
        <authorList>
            <person name="Hyun D.-W."/>
            <person name="Bae J.-W."/>
        </authorList>
    </citation>
    <scope>NUCLEOTIDE SEQUENCE [LARGE SCALE GENOMIC DNA]</scope>
    <source>
        <strain evidence="2 3">KACC 19189</strain>
    </source>
</reference>
<accession>A0A7G9SBS4</accession>
<proteinExistence type="predicted"/>
<dbReference type="InterPro" id="IPR050194">
    <property type="entry name" value="Glycosyltransferase_grp1"/>
</dbReference>
<feature type="domain" description="Glycosyltransferase subfamily 4-like N-terminal" evidence="1">
    <location>
        <begin position="29"/>
        <end position="185"/>
    </location>
</feature>